<dbReference type="AlphaFoldDB" id="A0A0E3X086"/>
<dbReference type="OrthoDB" id="107538at2157"/>
<dbReference type="RefSeq" id="WP_048205684.1">
    <property type="nucleotide sequence ID" value="NZ_CP009518.1"/>
</dbReference>
<dbReference type="STRING" id="1434104.MCMEM_1561"/>
<gene>
    <name evidence="2" type="ORF">MCMEM_1561</name>
</gene>
<proteinExistence type="predicted"/>
<dbReference type="EMBL" id="CP009518">
    <property type="protein sequence ID" value="AKB85614.1"/>
    <property type="molecule type" value="Genomic_DNA"/>
</dbReference>
<keyword evidence="1" id="KW-1133">Transmembrane helix</keyword>
<dbReference type="KEGG" id="mmet:MCMEM_1561"/>
<keyword evidence="1" id="KW-0812">Transmembrane</keyword>
<feature type="transmembrane region" description="Helical" evidence="1">
    <location>
        <begin position="12"/>
        <end position="33"/>
    </location>
</feature>
<name>A0A0E3X086_METMT</name>
<keyword evidence="3" id="KW-1185">Reference proteome</keyword>
<evidence type="ECO:0000313" key="3">
    <source>
        <dbReference type="Proteomes" id="UP000033048"/>
    </source>
</evidence>
<reference evidence="2 3" key="1">
    <citation type="submission" date="2014-07" db="EMBL/GenBank/DDBJ databases">
        <title>Methanogenic archaea and the global carbon cycle.</title>
        <authorList>
            <person name="Henriksen J.R."/>
            <person name="Luke J."/>
            <person name="Reinhart S."/>
            <person name="Benedict M.N."/>
            <person name="Youngblut N.D."/>
            <person name="Metcalf M.E."/>
            <person name="Whitaker R.J."/>
            <person name="Metcalf W.W."/>
        </authorList>
    </citation>
    <scope>NUCLEOTIDE SEQUENCE [LARGE SCALE GENOMIC DNA]</scope>
    <source>
        <strain evidence="2 3">MM1</strain>
    </source>
</reference>
<evidence type="ECO:0000313" key="2">
    <source>
        <dbReference type="EMBL" id="AKB85614.1"/>
    </source>
</evidence>
<organism evidence="2 3">
    <name type="scientific">Methanococcoides methylutens MM1</name>
    <dbReference type="NCBI Taxonomy" id="1434104"/>
    <lineage>
        <taxon>Archaea</taxon>
        <taxon>Methanobacteriati</taxon>
        <taxon>Methanobacteriota</taxon>
        <taxon>Stenosarchaea group</taxon>
        <taxon>Methanomicrobia</taxon>
        <taxon>Methanosarcinales</taxon>
        <taxon>Methanosarcinaceae</taxon>
        <taxon>Methanococcoides</taxon>
    </lineage>
</organism>
<sequence>MLQALRTRKRLSILFLLSLLAVSIYVASTYLIIGPGLPPAEIMEEWYLPGGAGYNEADLSLFPAISEYSASSRYSNSTIICVWYFEKKSSFLEGENNLSEYLKESGQVEILEINITNELDEVINSRGKNWQPTNGPRVFDATKYEGTETSGYFIVYETPFLETSENYFITYYGTKDTTNFTGKKNDLLYLMARSYYLGEGNVTSLDFENNEDRKNSPLPSLIDLIGWYYCPIAT</sequence>
<keyword evidence="1" id="KW-0472">Membrane</keyword>
<protein>
    <submittedName>
        <fullName evidence="2">Uncharacterized protein</fullName>
    </submittedName>
</protein>
<evidence type="ECO:0000256" key="1">
    <source>
        <dbReference type="SAM" id="Phobius"/>
    </source>
</evidence>
<dbReference type="HOGENOM" id="CLU_1207620_0_0_2"/>
<accession>A0A0E3X086</accession>
<dbReference type="Proteomes" id="UP000033048">
    <property type="component" value="Chromosome"/>
</dbReference>
<dbReference type="GeneID" id="24894122"/>